<evidence type="ECO:0000259" key="1">
    <source>
        <dbReference type="PROSITE" id="PS51186"/>
    </source>
</evidence>
<reference evidence="2 3" key="1">
    <citation type="submission" date="2024-04" db="EMBL/GenBank/DDBJ databases">
        <title>Arthrobacter sp. from Plains bison fecal sample.</title>
        <authorList>
            <person name="Ruzzini A."/>
        </authorList>
    </citation>
    <scope>NUCLEOTIDE SEQUENCE [LARGE SCALE GENOMIC DNA]</scope>
    <source>
        <strain evidence="2 3">EINP1</strain>
    </source>
</reference>
<dbReference type="InterPro" id="IPR016181">
    <property type="entry name" value="Acyl_CoA_acyltransferase"/>
</dbReference>
<organism evidence="2 3">
    <name type="scientific">Arthrobacter citreus</name>
    <dbReference type="NCBI Taxonomy" id="1670"/>
    <lineage>
        <taxon>Bacteria</taxon>
        <taxon>Bacillati</taxon>
        <taxon>Actinomycetota</taxon>
        <taxon>Actinomycetes</taxon>
        <taxon>Micrococcales</taxon>
        <taxon>Micrococcaceae</taxon>
        <taxon>Arthrobacter</taxon>
    </lineage>
</organism>
<dbReference type="InterPro" id="IPR001466">
    <property type="entry name" value="Beta-lactam-related"/>
</dbReference>
<dbReference type="InterPro" id="IPR012338">
    <property type="entry name" value="Beta-lactam/transpept-like"/>
</dbReference>
<dbReference type="Pfam" id="PF13302">
    <property type="entry name" value="Acetyltransf_3"/>
    <property type="match status" value="1"/>
</dbReference>
<dbReference type="InterPro" id="IPR000182">
    <property type="entry name" value="GNAT_dom"/>
</dbReference>
<dbReference type="Gene3D" id="3.40.630.30">
    <property type="match status" value="1"/>
</dbReference>
<dbReference type="EMBL" id="CP151657">
    <property type="protein sequence ID" value="WZP17258.1"/>
    <property type="molecule type" value="Genomic_DNA"/>
</dbReference>
<keyword evidence="3" id="KW-1185">Reference proteome</keyword>
<dbReference type="SUPFAM" id="SSF56601">
    <property type="entry name" value="beta-lactamase/transpeptidase-like"/>
    <property type="match status" value="1"/>
</dbReference>
<keyword evidence="2" id="KW-0012">Acyltransferase</keyword>
<dbReference type="Gene3D" id="3.40.710.10">
    <property type="entry name" value="DD-peptidase/beta-lactamase superfamily"/>
    <property type="match status" value="1"/>
</dbReference>
<dbReference type="GO" id="GO:0016746">
    <property type="term" value="F:acyltransferase activity"/>
    <property type="evidence" value="ECO:0007669"/>
    <property type="project" value="UniProtKB-KW"/>
</dbReference>
<dbReference type="RefSeq" id="WP_342024855.1">
    <property type="nucleotide sequence ID" value="NZ_CP151657.1"/>
</dbReference>
<dbReference type="Pfam" id="PF00144">
    <property type="entry name" value="Beta-lactamase"/>
    <property type="match status" value="1"/>
</dbReference>
<keyword evidence="2" id="KW-0808">Transferase</keyword>
<dbReference type="PANTHER" id="PTHR46825">
    <property type="entry name" value="D-ALANYL-D-ALANINE-CARBOXYPEPTIDASE/ENDOPEPTIDASE AMPH"/>
    <property type="match status" value="1"/>
</dbReference>
<feature type="domain" description="N-acetyltransferase" evidence="1">
    <location>
        <begin position="28"/>
        <end position="172"/>
    </location>
</feature>
<gene>
    <name evidence="2" type="ORF">AAE021_06805</name>
</gene>
<dbReference type="PROSITE" id="PS51186">
    <property type="entry name" value="GNAT"/>
    <property type="match status" value="1"/>
</dbReference>
<protein>
    <submittedName>
        <fullName evidence="2">GNAT family N-acetyltransferase</fullName>
        <ecNumber evidence="2">2.3.1.-</ecNumber>
    </submittedName>
</protein>
<dbReference type="InterPro" id="IPR050491">
    <property type="entry name" value="AmpC-like"/>
</dbReference>
<evidence type="ECO:0000313" key="2">
    <source>
        <dbReference type="EMBL" id="WZP17258.1"/>
    </source>
</evidence>
<evidence type="ECO:0000313" key="3">
    <source>
        <dbReference type="Proteomes" id="UP001448858"/>
    </source>
</evidence>
<dbReference type="EC" id="2.3.1.-" evidence="2"/>
<dbReference type="SUPFAM" id="SSF55729">
    <property type="entry name" value="Acyl-CoA N-acyltransferases (Nat)"/>
    <property type="match status" value="1"/>
</dbReference>
<dbReference type="PANTHER" id="PTHR46825:SF9">
    <property type="entry name" value="BETA-LACTAMASE-RELATED DOMAIN-CONTAINING PROTEIN"/>
    <property type="match status" value="1"/>
</dbReference>
<dbReference type="Proteomes" id="UP001448858">
    <property type="component" value="Chromosome"/>
</dbReference>
<name>A0ABZ2ZYJ0_9MICC</name>
<proteinExistence type="predicted"/>
<sequence length="536" mass="56866">MISQSGAGTVLQTSRLILEPLLPDHAVEMVPVLAHPGLYEFTGGEPPTLEGLSHRYVLQSGGDPSGVETWLNWVIREQGTGSAAGFVQATVAAGGRAADLAWVMGREHQGRGYATEAAGAMVEWLIRQGVGRFCAGIHPGNASSAAVAAHLGLARTGRVDSDGEEIWQLDARRGTTAGATAPAPDLDASAVDLILRTAADRDEFSGTIQLSRGGSILLEGAYGVASRRWNVPVTLGTRFDVASVTKLFTSVAVLQQVDAGTLELNTPIGRFVELDGTRVDPAITLGQLLSHTSGIGDDADEEAGESYEELWTDRPSYSVTETADFLPQFVHKEPNFAPGEGCRYCNCGYILAGLALEAVTGVSYRDYVREQVFAAADMRDSGFFSLREAVPNVAEGWDPVRNDAGAVISWRQNIFSYPPIGSPDGGAHSTSADLVRFLDAVRGGRLLSAESTAAFLAPKVKHSDLDAGELHYGYGLEFRLDARGQTGLMYKEGINAGASAFLSYSPEPDITLALVANSEEGVWGPLAEIQALLRGD</sequence>
<accession>A0ABZ2ZYJ0</accession>